<evidence type="ECO:0000313" key="1">
    <source>
        <dbReference type="EMBL" id="AUG88428.1"/>
    </source>
</evidence>
<dbReference type="SUPFAM" id="SSF56059">
    <property type="entry name" value="Glutathione synthetase ATP-binding domain-like"/>
    <property type="match status" value="1"/>
</dbReference>
<accession>A0A2H5BQ24</accession>
<keyword evidence="2" id="KW-1185">Reference proteome</keyword>
<dbReference type="EMBL" id="MG603697">
    <property type="protein sequence ID" value="AUG88428.1"/>
    <property type="molecule type" value="Genomic_DNA"/>
</dbReference>
<dbReference type="Proteomes" id="UP000240283">
    <property type="component" value="Segment"/>
</dbReference>
<organism evidence="1 2">
    <name type="scientific">Vibrio phage Vp_R1</name>
    <dbReference type="NCBI Taxonomy" id="2059867"/>
    <lineage>
        <taxon>Viruses</taxon>
        <taxon>Duplodnaviria</taxon>
        <taxon>Heunggongvirae</taxon>
        <taxon>Uroviricota</taxon>
        <taxon>Caudoviricetes</taxon>
        <taxon>Grimontviridae</taxon>
        <taxon>Dalianvirus</taxon>
        <taxon>Dalianvirus R1</taxon>
    </lineage>
</organism>
<evidence type="ECO:0000313" key="2">
    <source>
        <dbReference type="Proteomes" id="UP000240283"/>
    </source>
</evidence>
<sequence length="750" mass="83439">MRIGIFTYGASEGAATLRQAINERFEDSDPARILLRNGNSRFRGRSGDFIINWGSRNSENVSTVTGSGTLINSVAAVSRAANKDRTAEAIGDLMVESTTSPLEAEEWKNAGFGVFARKELNGHSGSGIVYIANEEPEYLGNVEFSSSVIEAPLYTKAVMDSDRKEFRLHVFQGNVIAIQQKRRRNGWRENEDYSDIVRNHGNGWVFATSGITPSQHLLRTCIDAVDKLGLDFGAVDVVETSDVVKVYEVNTAPGLDSDTTREAYSQAFHQLVNDDPITVPDESYSLRETSDVTAPTPSSEVETFPAGAVEDAMRALSASESSDTESRLDNTIFRYHLFKRFVKEDLIELATSSLGRKNAMEHLFVAYSHLLDSGLNVDKMYSAETINEAFTWSQTPQGHSFWQSVHQNRNPSSKTVEDVLGETPACITRKTTLRLELDDICPTIMRMIAGTTSGQRNIEIGKYDRELTRQIFTNSVVYMELPHISNVWSSVNTYINAVADGGDDFPLRSKILASPISRNVIKRLGFEAGVKLMSSFSTYYDQNTNANISNFMRTLDLTSEQRRLFNKANDMYMNGEVFEPIIYSVEPEELPESNYKTFYSDFVCKALADASGMSMRQASYELHLASTRTEVTVDEVPTFAFDWDNTPQGTVWWGKAMRGEDYLQLNTIPGNYPQFSEGPEETIPTPEPLPVMPTAQTTERTVGVLYSVSLNGTPTVAQYTGNGKFAILGMDNEYPESIFDVVGLPVILNL</sequence>
<gene>
    <name evidence="1" type="ORF">VPR_064</name>
</gene>
<reference evidence="1 2" key="1">
    <citation type="submission" date="2017-12" db="EMBL/GenBank/DDBJ databases">
        <title>Genomic analysis of a novel phage Vp_R1 lytic to Vibrio parahaemolyticus.</title>
        <authorList>
            <person name="Ren H."/>
            <person name="Li Z."/>
        </authorList>
    </citation>
    <scope>NUCLEOTIDE SEQUENCE [LARGE SCALE GENOMIC DNA]</scope>
</reference>
<protein>
    <recommendedName>
        <fullName evidence="3">ATP-grasp domain-containing protein</fullName>
    </recommendedName>
</protein>
<evidence type="ECO:0008006" key="3">
    <source>
        <dbReference type="Google" id="ProtNLM"/>
    </source>
</evidence>
<name>A0A2H5BQ24_9CAUD</name>
<dbReference type="Gene3D" id="3.30.470.20">
    <property type="entry name" value="ATP-grasp fold, B domain"/>
    <property type="match status" value="1"/>
</dbReference>
<proteinExistence type="predicted"/>